<dbReference type="InterPro" id="IPR003591">
    <property type="entry name" value="Leu-rich_rpt_typical-subtyp"/>
</dbReference>
<dbReference type="PROSITE" id="PS51450">
    <property type="entry name" value="LRR"/>
    <property type="match status" value="1"/>
</dbReference>
<sequence>MLAKAKMRTVLFLLTVLILTLSGRAYGLCILENATFAHCTDLEDARYINTYDLEKLKASVHTKMLDHRSFENFTSLRKLDLSEGNIENIEFGTFRKLSHLENLNLAGNRIAQLKLTVFEGLQNLQTLDLRRNSIKQLSPALIKLKNLKILDLSGNPLDCNCATIKVRDLLVANGVRMSKKILCASPPILKGASLMKPNAGVSCMFEEQDKEMQADEPVDIEGSGDLGSGDAFEELDQNLDEDEDLFDEEVEPPSPPTTEAETPVPNVPSTAASQASSAAAPVLLSLGLVPQDNTTESPVSNSPASSETTFERDDSLFFETEDVTEEEPPSTTEPTEKKDELSDDLLIPVYVEQVSSVLSSTPKSSEKTHKFTDELIIPVEGSGTEDIGSGAEGSGSDFPLTDWTHSGSEVSREFGRPESSTVESVVVESSTTENPDTSTSDNSGNPFDIILGLFWSPTDAPEEKKEVALEEEEFIDVSSESSLGPSGTPAEEEILPPMAAVPVEPSISAENNEPSDIEPIVPLISRMGIIPESSDKESSSGSNTAGNVGSDKVDASAGTNEEMADVSPTRQAKKGTGSYVVLAALLAILAALIGFAAYKGDFCRKKRKRRDVENGRELQDMQKSLLDGSNANRPKISSNGNAENAPLVGSQGQHWSEQRDLRPWQDHQEPAVVDPKSKYEEAVQDAVDPVKPPRKSLTSPEEARTETKDIPSDSPIEYRAGGVAIIRNPPQPVLAPLHRSPSPIHASNGPPLSPGAERVKILMQENPDSIPKTPILITRTKAGENLVKAP</sequence>
<dbReference type="InterPro" id="IPR032675">
    <property type="entry name" value="LRR_dom_sf"/>
</dbReference>
<dbReference type="Proteomes" id="UP000694920">
    <property type="component" value="Unplaced"/>
</dbReference>
<feature type="region of interest" description="Disordered" evidence="4">
    <location>
        <begin position="607"/>
        <end position="716"/>
    </location>
</feature>
<dbReference type="PANTHER" id="PTHR24369:SF210">
    <property type="entry name" value="CHAOPTIN-RELATED"/>
    <property type="match status" value="1"/>
</dbReference>
<dbReference type="CTD" id="37548"/>
<evidence type="ECO:0000313" key="10">
    <source>
        <dbReference type="RefSeq" id="XP_024947517.1"/>
    </source>
</evidence>
<dbReference type="PANTHER" id="PTHR24369">
    <property type="entry name" value="ANTIGEN BSP, PUTATIVE-RELATED"/>
    <property type="match status" value="1"/>
</dbReference>
<protein>
    <submittedName>
        <fullName evidence="8 9">Protein windpipe isoform X1</fullName>
    </submittedName>
</protein>
<feature type="compositionally biased region" description="Acidic residues" evidence="4">
    <location>
        <begin position="319"/>
        <end position="328"/>
    </location>
</feature>
<name>A0AAJ7RUX0_CEPCN</name>
<accession>A0AAJ7RUX0</accession>
<feature type="region of interest" description="Disordered" evidence="4">
    <location>
        <begin position="531"/>
        <end position="573"/>
    </location>
</feature>
<feature type="compositionally biased region" description="Polar residues" evidence="4">
    <location>
        <begin position="291"/>
        <end position="308"/>
    </location>
</feature>
<feature type="region of interest" description="Disordered" evidence="4">
    <location>
        <begin position="357"/>
        <end position="446"/>
    </location>
</feature>
<evidence type="ECO:0000256" key="4">
    <source>
        <dbReference type="SAM" id="MobiDB-lite"/>
    </source>
</evidence>
<keyword evidence="5" id="KW-0812">Transmembrane</keyword>
<feature type="compositionally biased region" description="Polar residues" evidence="4">
    <location>
        <begin position="434"/>
        <end position="445"/>
    </location>
</feature>
<dbReference type="InterPro" id="IPR050541">
    <property type="entry name" value="LRR_TM_domain-containing"/>
</dbReference>
<evidence type="ECO:0000256" key="2">
    <source>
        <dbReference type="ARBA" id="ARBA00022729"/>
    </source>
</evidence>
<dbReference type="GeneID" id="107274487"/>
<feature type="compositionally biased region" description="Basic and acidic residues" evidence="4">
    <location>
        <begin position="656"/>
        <end position="681"/>
    </location>
</feature>
<gene>
    <name evidence="8 9 10" type="primary">LOC107274487</name>
</gene>
<dbReference type="AlphaFoldDB" id="A0AAJ7RUX0"/>
<evidence type="ECO:0000313" key="8">
    <source>
        <dbReference type="RefSeq" id="XP_015609167.1"/>
    </source>
</evidence>
<keyword evidence="1" id="KW-0433">Leucine-rich repeat</keyword>
<dbReference type="RefSeq" id="XP_015609167.1">
    <property type="nucleotide sequence ID" value="XM_015753681.2"/>
</dbReference>
<feature type="signal peptide" evidence="6">
    <location>
        <begin position="1"/>
        <end position="27"/>
    </location>
</feature>
<feature type="region of interest" description="Disordered" evidence="4">
    <location>
        <begin position="245"/>
        <end position="275"/>
    </location>
</feature>
<dbReference type="Pfam" id="PF13855">
    <property type="entry name" value="LRR_8"/>
    <property type="match status" value="1"/>
</dbReference>
<feature type="compositionally biased region" description="Low complexity" evidence="4">
    <location>
        <begin position="418"/>
        <end position="433"/>
    </location>
</feature>
<keyword evidence="5" id="KW-0472">Membrane</keyword>
<feature type="compositionally biased region" description="Basic and acidic residues" evidence="4">
    <location>
        <begin position="701"/>
        <end position="711"/>
    </location>
</feature>
<dbReference type="RefSeq" id="XP_015609168.1">
    <property type="nucleotide sequence ID" value="XM_015753682.2"/>
</dbReference>
<feature type="transmembrane region" description="Helical" evidence="5">
    <location>
        <begin position="577"/>
        <end position="598"/>
    </location>
</feature>
<dbReference type="SUPFAM" id="SSF52058">
    <property type="entry name" value="L domain-like"/>
    <property type="match status" value="1"/>
</dbReference>
<keyword evidence="3" id="KW-0677">Repeat</keyword>
<reference evidence="8 9" key="1">
    <citation type="submission" date="2025-04" db="UniProtKB">
        <authorList>
            <consortium name="RefSeq"/>
        </authorList>
    </citation>
    <scope>IDENTIFICATION</scope>
</reference>
<keyword evidence="2 6" id="KW-0732">Signal</keyword>
<evidence type="ECO:0000313" key="9">
    <source>
        <dbReference type="RefSeq" id="XP_015609168.1"/>
    </source>
</evidence>
<feature type="region of interest" description="Disordered" evidence="4">
    <location>
        <begin position="729"/>
        <end position="755"/>
    </location>
</feature>
<feature type="region of interest" description="Disordered" evidence="4">
    <location>
        <begin position="461"/>
        <end position="492"/>
    </location>
</feature>
<dbReference type="RefSeq" id="XP_024947517.1">
    <property type="nucleotide sequence ID" value="XM_025091749.1"/>
</dbReference>
<evidence type="ECO:0000256" key="5">
    <source>
        <dbReference type="SAM" id="Phobius"/>
    </source>
</evidence>
<evidence type="ECO:0000313" key="7">
    <source>
        <dbReference type="Proteomes" id="UP000694920"/>
    </source>
</evidence>
<feature type="region of interest" description="Disordered" evidence="4">
    <location>
        <begin position="290"/>
        <end position="343"/>
    </location>
</feature>
<evidence type="ECO:0000256" key="1">
    <source>
        <dbReference type="ARBA" id="ARBA00022614"/>
    </source>
</evidence>
<organism evidence="7 10">
    <name type="scientific">Cephus cinctus</name>
    <name type="common">Wheat stem sawfly</name>
    <dbReference type="NCBI Taxonomy" id="211228"/>
    <lineage>
        <taxon>Eukaryota</taxon>
        <taxon>Metazoa</taxon>
        <taxon>Ecdysozoa</taxon>
        <taxon>Arthropoda</taxon>
        <taxon>Hexapoda</taxon>
        <taxon>Insecta</taxon>
        <taxon>Pterygota</taxon>
        <taxon>Neoptera</taxon>
        <taxon>Endopterygota</taxon>
        <taxon>Hymenoptera</taxon>
        <taxon>Cephoidea</taxon>
        <taxon>Cephidae</taxon>
        <taxon>Cephus</taxon>
    </lineage>
</organism>
<feature type="chain" id="PRO_5044709173" evidence="6">
    <location>
        <begin position="28"/>
        <end position="790"/>
    </location>
</feature>
<feature type="compositionally biased region" description="Low complexity" evidence="4">
    <location>
        <begin position="257"/>
        <end position="275"/>
    </location>
</feature>
<dbReference type="Gene3D" id="3.80.10.10">
    <property type="entry name" value="Ribonuclease Inhibitor"/>
    <property type="match status" value="1"/>
</dbReference>
<keyword evidence="5" id="KW-1133">Transmembrane helix</keyword>
<dbReference type="GO" id="GO:0005886">
    <property type="term" value="C:plasma membrane"/>
    <property type="evidence" value="ECO:0007669"/>
    <property type="project" value="TreeGrafter"/>
</dbReference>
<feature type="compositionally biased region" description="Basic and acidic residues" evidence="4">
    <location>
        <begin position="610"/>
        <end position="620"/>
    </location>
</feature>
<evidence type="ECO:0000256" key="6">
    <source>
        <dbReference type="SAM" id="SignalP"/>
    </source>
</evidence>
<evidence type="ECO:0000256" key="3">
    <source>
        <dbReference type="ARBA" id="ARBA00022737"/>
    </source>
</evidence>
<dbReference type="InterPro" id="IPR001611">
    <property type="entry name" value="Leu-rich_rpt"/>
</dbReference>
<feature type="compositionally biased region" description="Polar residues" evidence="4">
    <location>
        <begin position="627"/>
        <end position="642"/>
    </location>
</feature>
<keyword evidence="7" id="KW-1185">Reference proteome</keyword>
<feature type="compositionally biased region" description="Basic and acidic residues" evidence="4">
    <location>
        <begin position="364"/>
        <end position="373"/>
    </location>
</feature>
<dbReference type="KEGG" id="ccin:107274487"/>
<proteinExistence type="predicted"/>
<dbReference type="SMART" id="SM00369">
    <property type="entry name" value="LRR_TYP"/>
    <property type="match status" value="3"/>
</dbReference>